<dbReference type="Proteomes" id="UP001182991">
    <property type="component" value="Unassembled WGS sequence"/>
</dbReference>
<comment type="catalytic activity">
    <reaction evidence="6">
        <text>uridine + phosphate = alpha-D-ribose 1-phosphate + uracil</text>
        <dbReference type="Rhea" id="RHEA:24388"/>
        <dbReference type="ChEBI" id="CHEBI:16704"/>
        <dbReference type="ChEBI" id="CHEBI:17568"/>
        <dbReference type="ChEBI" id="CHEBI:43474"/>
        <dbReference type="ChEBI" id="CHEBI:57720"/>
        <dbReference type="EC" id="2.4.2.3"/>
    </reaction>
</comment>
<evidence type="ECO:0000256" key="5">
    <source>
        <dbReference type="ARBA" id="ARBA00022679"/>
    </source>
</evidence>
<keyword evidence="5 8" id="KW-0808">Transferase</keyword>
<dbReference type="PROSITE" id="PS01232">
    <property type="entry name" value="PNP_UDP_1"/>
    <property type="match status" value="1"/>
</dbReference>
<dbReference type="EC" id="2.4.2.3" evidence="2"/>
<evidence type="ECO:0000256" key="4">
    <source>
        <dbReference type="ARBA" id="ARBA00022676"/>
    </source>
</evidence>
<dbReference type="NCBIfam" id="TIGR00107">
    <property type="entry name" value="deoD"/>
    <property type="match status" value="1"/>
</dbReference>
<dbReference type="InterPro" id="IPR000845">
    <property type="entry name" value="Nucleoside_phosphorylase_d"/>
</dbReference>
<keyword evidence="4 8" id="KW-0328">Glycosyltransferase</keyword>
<evidence type="ECO:0000256" key="2">
    <source>
        <dbReference type="ARBA" id="ARBA00011888"/>
    </source>
</evidence>
<dbReference type="SUPFAM" id="SSF53167">
    <property type="entry name" value="Purine and uridine phosphorylases"/>
    <property type="match status" value="1"/>
</dbReference>
<dbReference type="InterPro" id="IPR035994">
    <property type="entry name" value="Nucleoside_phosphorylase_sf"/>
</dbReference>
<dbReference type="InterPro" id="IPR018016">
    <property type="entry name" value="Nucleoside_phosphorylase_CS"/>
</dbReference>
<dbReference type="NCBIfam" id="NF004489">
    <property type="entry name" value="PRK05819.1"/>
    <property type="match status" value="1"/>
</dbReference>
<accession>A0ABU2KK54</accession>
<reference evidence="9" key="1">
    <citation type="submission" date="2023-07" db="EMBL/GenBank/DDBJ databases">
        <title>Isolating and identifying novel microbial strains from the Mariana Trench.</title>
        <authorList>
            <person name="Fu H."/>
        </authorList>
    </citation>
    <scope>NUCLEOTIDE SEQUENCE [LARGE SCALE GENOMIC DNA]</scope>
    <source>
        <strain evidence="9">T-y2</strain>
    </source>
</reference>
<dbReference type="InterPro" id="IPR004402">
    <property type="entry name" value="DeoD-type"/>
</dbReference>
<evidence type="ECO:0000256" key="1">
    <source>
        <dbReference type="ARBA" id="ARBA00010456"/>
    </source>
</evidence>
<proteinExistence type="inferred from homology"/>
<evidence type="ECO:0000256" key="6">
    <source>
        <dbReference type="ARBA" id="ARBA00048447"/>
    </source>
</evidence>
<dbReference type="GO" id="GO:0004731">
    <property type="term" value="F:purine-nucleoside phosphorylase activity"/>
    <property type="evidence" value="ECO:0007669"/>
    <property type="project" value="UniProtKB-EC"/>
</dbReference>
<feature type="domain" description="Nucleoside phosphorylase" evidence="7">
    <location>
        <begin position="16"/>
        <end position="219"/>
    </location>
</feature>
<dbReference type="PANTHER" id="PTHR43691:SF11">
    <property type="entry name" value="FI09636P-RELATED"/>
    <property type="match status" value="1"/>
</dbReference>
<name>A0ABU2KK54_9FLAO</name>
<keyword evidence="9" id="KW-1185">Reference proteome</keyword>
<evidence type="ECO:0000259" key="7">
    <source>
        <dbReference type="Pfam" id="PF01048"/>
    </source>
</evidence>
<dbReference type="PANTHER" id="PTHR43691">
    <property type="entry name" value="URIDINE PHOSPHORYLASE"/>
    <property type="match status" value="1"/>
</dbReference>
<evidence type="ECO:0000256" key="3">
    <source>
        <dbReference type="ARBA" id="ARBA00021980"/>
    </source>
</evidence>
<sequence>MSTHIEAKPGEIAESVLLPGDPMRAKWIAETFLENAKCYNNVRGMLGYTGTFQGKRISVQGTGMGIPSALIYCHELINDYGVKNLIRVGSAGSYQKDIQLRDIVIAMAASSTSGINNSRFINSDYSPTADFDLFLKAARYAKENDIPIKAGNILSSDQFYEDGPEDYKKWADYGVLCVEMEAAGLYTIAAKFNVRALAILTISDSLVTGESTSSEDRESSFSKMIEIALNTVV</sequence>
<dbReference type="EMBL" id="JAVRBG010000010">
    <property type="protein sequence ID" value="MDT0295121.1"/>
    <property type="molecule type" value="Genomic_DNA"/>
</dbReference>
<evidence type="ECO:0000313" key="9">
    <source>
        <dbReference type="Proteomes" id="UP001182991"/>
    </source>
</evidence>
<gene>
    <name evidence="8" type="primary">deoD</name>
    <name evidence="8" type="ORF">RLT85_10790</name>
</gene>
<dbReference type="CDD" id="cd09006">
    <property type="entry name" value="PNP_EcPNPI-like"/>
    <property type="match status" value="1"/>
</dbReference>
<comment type="similarity">
    <text evidence="1">Belongs to the PNP/UDP phosphorylase family.</text>
</comment>
<protein>
    <recommendedName>
        <fullName evidence="3">Uridine phosphorylase</fullName>
        <ecNumber evidence="2">2.4.2.3</ecNumber>
    </recommendedName>
</protein>
<dbReference type="RefSeq" id="WP_311402053.1">
    <property type="nucleotide sequence ID" value="NZ_JAVRBG010000010.1"/>
</dbReference>
<dbReference type="Gene3D" id="3.40.50.1580">
    <property type="entry name" value="Nucleoside phosphorylase domain"/>
    <property type="match status" value="1"/>
</dbReference>
<comment type="caution">
    <text evidence="8">The sequence shown here is derived from an EMBL/GenBank/DDBJ whole genome shotgun (WGS) entry which is preliminary data.</text>
</comment>
<organism evidence="8 9">
    <name type="scientific">Mesonia ostreae</name>
    <dbReference type="NCBI Taxonomy" id="861110"/>
    <lineage>
        <taxon>Bacteria</taxon>
        <taxon>Pseudomonadati</taxon>
        <taxon>Bacteroidota</taxon>
        <taxon>Flavobacteriia</taxon>
        <taxon>Flavobacteriales</taxon>
        <taxon>Flavobacteriaceae</taxon>
        <taxon>Mesonia</taxon>
    </lineage>
</organism>
<dbReference type="HAMAP" id="MF_01627">
    <property type="entry name" value="Pur_nucleosid_phosp"/>
    <property type="match status" value="1"/>
</dbReference>
<dbReference type="Pfam" id="PF01048">
    <property type="entry name" value="PNP_UDP_1"/>
    <property type="match status" value="1"/>
</dbReference>
<evidence type="ECO:0000313" key="8">
    <source>
        <dbReference type="EMBL" id="MDT0295121.1"/>
    </source>
</evidence>